<protein>
    <submittedName>
        <fullName evidence="3">Uncharacterized protein</fullName>
    </submittedName>
</protein>
<feature type="transmembrane region" description="Helical" evidence="2">
    <location>
        <begin position="88"/>
        <end position="106"/>
    </location>
</feature>
<sequence>MPEPGVVYRGAKYNHGPEGQYGTMGSMGTYDIEGTRPPSDKSLLRRGDPVDSDNEETKVNMCELVLVPWVLLALVLGCYLIAGANGQIAVLWIMPLVLTMLILAYVRTSYRRGDSDEVVLGFLALTAVVIGAAVGLFANFFMLQELHRINQGASYFNVLPSELASAHGDASSMVFVNGTRLNLAESFGFTDANSQLSTVYCVAPVTNGEPSFKHIQYWAAGIDCCGQTKPFTCGDAQNPTAQGGLRLSPFVEDSSTKKLFEQAIKGSLDKFGLVAGNEYILLSWTENPIQYRDNLWYGSWKLFSVFAGVYLIISAMVGFVIFPILKGS</sequence>
<gene>
    <name evidence="3" type="ORF">SCF082_LOCUS38419</name>
    <name evidence="4" type="ORF">SCF082_LOCUS38458</name>
</gene>
<organism evidence="3 5">
    <name type="scientific">Durusdinium trenchii</name>
    <dbReference type="NCBI Taxonomy" id="1381693"/>
    <lineage>
        <taxon>Eukaryota</taxon>
        <taxon>Sar</taxon>
        <taxon>Alveolata</taxon>
        <taxon>Dinophyceae</taxon>
        <taxon>Suessiales</taxon>
        <taxon>Symbiodiniaceae</taxon>
        <taxon>Durusdinium</taxon>
    </lineage>
</organism>
<evidence type="ECO:0000313" key="4">
    <source>
        <dbReference type="EMBL" id="CAK9080711.1"/>
    </source>
</evidence>
<keyword evidence="2" id="KW-1133">Transmembrane helix</keyword>
<comment type="caution">
    <text evidence="3">The sequence shown here is derived from an EMBL/GenBank/DDBJ whole genome shotgun (WGS) entry which is preliminary data.</text>
</comment>
<keyword evidence="2" id="KW-0812">Transmembrane</keyword>
<reference evidence="3 5" key="1">
    <citation type="submission" date="2024-02" db="EMBL/GenBank/DDBJ databases">
        <authorList>
            <person name="Chen Y."/>
            <person name="Shah S."/>
            <person name="Dougan E. K."/>
            <person name="Thang M."/>
            <person name="Chan C."/>
        </authorList>
    </citation>
    <scope>NUCLEOTIDE SEQUENCE [LARGE SCALE GENOMIC DNA]</scope>
</reference>
<evidence type="ECO:0000256" key="1">
    <source>
        <dbReference type="SAM" id="MobiDB-lite"/>
    </source>
</evidence>
<evidence type="ECO:0000256" key="2">
    <source>
        <dbReference type="SAM" id="Phobius"/>
    </source>
</evidence>
<feature type="transmembrane region" description="Helical" evidence="2">
    <location>
        <begin position="64"/>
        <end position="82"/>
    </location>
</feature>
<feature type="transmembrane region" description="Helical" evidence="2">
    <location>
        <begin position="118"/>
        <end position="142"/>
    </location>
</feature>
<accession>A0ABP0PYG1</accession>
<evidence type="ECO:0000313" key="5">
    <source>
        <dbReference type="Proteomes" id="UP001642464"/>
    </source>
</evidence>
<feature type="region of interest" description="Disordered" evidence="1">
    <location>
        <begin position="35"/>
        <end position="54"/>
    </location>
</feature>
<keyword evidence="5" id="KW-1185">Reference proteome</keyword>
<keyword evidence="2" id="KW-0472">Membrane</keyword>
<dbReference type="EMBL" id="CAXAMM010038751">
    <property type="protein sequence ID" value="CAK9080628.1"/>
    <property type="molecule type" value="Genomic_DNA"/>
</dbReference>
<feature type="compositionally biased region" description="Basic and acidic residues" evidence="1">
    <location>
        <begin position="38"/>
        <end position="49"/>
    </location>
</feature>
<dbReference type="EMBL" id="CAXAMM010038762">
    <property type="protein sequence ID" value="CAK9080711.1"/>
    <property type="molecule type" value="Genomic_DNA"/>
</dbReference>
<evidence type="ECO:0000313" key="3">
    <source>
        <dbReference type="EMBL" id="CAK9080628.1"/>
    </source>
</evidence>
<feature type="transmembrane region" description="Helical" evidence="2">
    <location>
        <begin position="302"/>
        <end position="325"/>
    </location>
</feature>
<dbReference type="Proteomes" id="UP001642464">
    <property type="component" value="Unassembled WGS sequence"/>
</dbReference>
<proteinExistence type="predicted"/>
<name>A0ABP0PYG1_9DINO</name>